<feature type="region of interest" description="Disordered" evidence="2">
    <location>
        <begin position="323"/>
        <end position="355"/>
    </location>
</feature>
<feature type="region of interest" description="Disordered" evidence="2">
    <location>
        <begin position="1"/>
        <end position="24"/>
    </location>
</feature>
<protein>
    <submittedName>
        <fullName evidence="6">Uncharacterized protein LOC110421819 isoform X1</fullName>
    </submittedName>
</protein>
<dbReference type="InterPro" id="IPR036770">
    <property type="entry name" value="Ankyrin_rpt-contain_sf"/>
</dbReference>
<feature type="transmembrane region" description="Helical" evidence="3">
    <location>
        <begin position="368"/>
        <end position="387"/>
    </location>
</feature>
<dbReference type="SUPFAM" id="SSF48403">
    <property type="entry name" value="Ankyrin repeat"/>
    <property type="match status" value="2"/>
</dbReference>
<gene>
    <name evidence="6" type="primary">LOC110421819</name>
</gene>
<dbReference type="AlphaFoldDB" id="A0A6J1AWB1"/>
<evidence type="ECO:0000259" key="4">
    <source>
        <dbReference type="Pfam" id="PF13962"/>
    </source>
</evidence>
<dbReference type="GO" id="GO:0016020">
    <property type="term" value="C:membrane"/>
    <property type="evidence" value="ECO:0007669"/>
    <property type="project" value="TreeGrafter"/>
</dbReference>
<keyword evidence="1" id="KW-0040">ANK repeat</keyword>
<dbReference type="GeneID" id="110421819"/>
<organism evidence="5 6">
    <name type="scientific">Herrania umbratica</name>
    <dbReference type="NCBI Taxonomy" id="108875"/>
    <lineage>
        <taxon>Eukaryota</taxon>
        <taxon>Viridiplantae</taxon>
        <taxon>Streptophyta</taxon>
        <taxon>Embryophyta</taxon>
        <taxon>Tracheophyta</taxon>
        <taxon>Spermatophyta</taxon>
        <taxon>Magnoliopsida</taxon>
        <taxon>eudicotyledons</taxon>
        <taxon>Gunneridae</taxon>
        <taxon>Pentapetalae</taxon>
        <taxon>rosids</taxon>
        <taxon>malvids</taxon>
        <taxon>Malvales</taxon>
        <taxon>Malvaceae</taxon>
        <taxon>Byttnerioideae</taxon>
        <taxon>Herrania</taxon>
    </lineage>
</organism>
<evidence type="ECO:0000313" key="5">
    <source>
        <dbReference type="Proteomes" id="UP000504621"/>
    </source>
</evidence>
<dbReference type="SMART" id="SM00248">
    <property type="entry name" value="ANK"/>
    <property type="match status" value="6"/>
</dbReference>
<feature type="compositionally biased region" description="Polar residues" evidence="2">
    <location>
        <begin position="337"/>
        <end position="349"/>
    </location>
</feature>
<evidence type="ECO:0000256" key="1">
    <source>
        <dbReference type="PROSITE-ProRule" id="PRU00023"/>
    </source>
</evidence>
<keyword evidence="5" id="KW-1185">Reference proteome</keyword>
<feature type="transmembrane region" description="Helical" evidence="3">
    <location>
        <begin position="711"/>
        <end position="733"/>
    </location>
</feature>
<dbReference type="PANTHER" id="PTHR24177">
    <property type="entry name" value="CASKIN"/>
    <property type="match status" value="1"/>
</dbReference>
<dbReference type="PROSITE" id="PS50088">
    <property type="entry name" value="ANK_REPEAT"/>
    <property type="match status" value="1"/>
</dbReference>
<feature type="domain" description="PGG" evidence="4">
    <location>
        <begin position="664"/>
        <end position="774"/>
    </location>
</feature>
<feature type="transmembrane region" description="Helical" evidence="3">
    <location>
        <begin position="673"/>
        <end position="691"/>
    </location>
</feature>
<dbReference type="RefSeq" id="XP_021291176.1">
    <property type="nucleotide sequence ID" value="XM_021435501.1"/>
</dbReference>
<dbReference type="PANTHER" id="PTHR24177:SF469">
    <property type="entry name" value="REPEAT-CONTAINING PROTEIN, PUTATIVE ISOFORM 1-RELATED"/>
    <property type="match status" value="1"/>
</dbReference>
<evidence type="ECO:0000256" key="3">
    <source>
        <dbReference type="SAM" id="Phobius"/>
    </source>
</evidence>
<evidence type="ECO:0000256" key="2">
    <source>
        <dbReference type="SAM" id="MobiDB-lite"/>
    </source>
</evidence>
<proteinExistence type="predicted"/>
<keyword evidence="3" id="KW-0472">Membrane</keyword>
<dbReference type="OrthoDB" id="1868897at2759"/>
<keyword evidence="3" id="KW-0812">Transmembrane</keyword>
<feature type="transmembrane region" description="Helical" evidence="3">
    <location>
        <begin position="786"/>
        <end position="813"/>
    </location>
</feature>
<accession>A0A6J1AWB1</accession>
<reference evidence="6" key="1">
    <citation type="submission" date="2025-08" db="UniProtKB">
        <authorList>
            <consortium name="RefSeq"/>
        </authorList>
    </citation>
    <scope>IDENTIFICATION</scope>
    <source>
        <tissue evidence="6">Leaf</tissue>
    </source>
</reference>
<feature type="repeat" description="ANK" evidence="1">
    <location>
        <begin position="103"/>
        <end position="135"/>
    </location>
</feature>
<dbReference type="Pfam" id="PF13962">
    <property type="entry name" value="PGG"/>
    <property type="match status" value="1"/>
</dbReference>
<sequence length="827" mass="92931">MEQVSEKQQSESQKNEELKKEADRAAVLRERSENLFKYAMTNEWQKVATAYEKEPESRKAKITEAEDTVLHLAVSAGKLEFVRKLVEILGANVSNVLKAKNERGNTPLHIAAALGNAHMCRCMASKDSSLIAENNKKNETPFFLAAKYGHKDAFFCLYFCYPEGKRGDICSRDAKGNTSLHAAIGGEHFDLAFQIICTYPELANAFNVNGLSPLHVLATKTNAFKSGSRLGLFDSILYSCIVVDRMKEKEYDSNDYQKKFKENDRDRFPPTYETCARFFRMFLDVVCFGMPIKVRPNNRRKPGFVEICSSTSTSSLLSCINHKKEKKGNSNTDEENPQGTSKVTDQGTSPKAKAEHRADYVPENYTTFIQFFKFVMKFVMVVLGLGFQRIKKITTKKQRHTWASQVMDKLIENASTYKYSGSGGQTGTGIGGMTEEFPYNPSLMSASSQDTNTGNDSKVEILDKQGERHNETGSSKKEGKDALVEKFLGEYRITGTVDSKTSKHAVEMKFEKKVAVEPTKQKRPILIAASNGITEMVERILDKFPVAILDVDAENKNIMLLAVENRQTHTFQFLVETKKDLHESVFRKWDSQGNNALHLAATYGNYRPWLIPGSALQMQWEIKWYKFVKKSLAKHLLGHYNNKGQTPKQIFTETHKTLVKDGSEWLTKTSESCSLIAALIATVAFATAANIPGGVSHGKPVLRDEPAFDVFAISSLVALCFSVTALVFFLAILTSRFEEKDFYSKLPRKLIWGLTSLFTSIAAMLVSFCAGHFFELRDELKFAALPIYTATCLPISLFALAQLSLYFDLLWAICQKVPQRSYRESAS</sequence>
<dbReference type="InterPro" id="IPR026961">
    <property type="entry name" value="PGG_dom"/>
</dbReference>
<dbReference type="Pfam" id="PF12796">
    <property type="entry name" value="Ank_2"/>
    <property type="match status" value="2"/>
</dbReference>
<dbReference type="InterPro" id="IPR002110">
    <property type="entry name" value="Ankyrin_rpt"/>
</dbReference>
<dbReference type="Gene3D" id="1.25.40.20">
    <property type="entry name" value="Ankyrin repeat-containing domain"/>
    <property type="match status" value="2"/>
</dbReference>
<dbReference type="Proteomes" id="UP000504621">
    <property type="component" value="Unplaced"/>
</dbReference>
<name>A0A6J1AWB1_9ROSI</name>
<evidence type="ECO:0000313" key="6">
    <source>
        <dbReference type="RefSeq" id="XP_021291176.1"/>
    </source>
</evidence>
<keyword evidence="3" id="KW-1133">Transmembrane helix</keyword>
<feature type="transmembrane region" description="Helical" evidence="3">
    <location>
        <begin position="754"/>
        <end position="774"/>
    </location>
</feature>